<dbReference type="InterPro" id="IPR050103">
    <property type="entry name" value="Class-III_PLP-dep_AT"/>
</dbReference>
<accession>A0A250X8W2</accession>
<name>A0A250X8W2_9CHLO</name>
<dbReference type="Gene3D" id="3.40.640.10">
    <property type="entry name" value="Type I PLP-dependent aspartate aminotransferase-like (Major domain)"/>
    <property type="match status" value="1"/>
</dbReference>
<protein>
    <recommendedName>
        <fullName evidence="9">4-aminobutyrate aminotransferase</fullName>
    </recommendedName>
</protein>
<evidence type="ECO:0000256" key="5">
    <source>
        <dbReference type="ARBA" id="ARBA00022898"/>
    </source>
</evidence>
<reference evidence="7 8" key="1">
    <citation type="submission" date="2017-08" db="EMBL/GenBank/DDBJ databases">
        <title>Acidophilic green algal genome provides insights into adaptation to an acidic environment.</title>
        <authorList>
            <person name="Hirooka S."/>
            <person name="Hirose Y."/>
            <person name="Kanesaki Y."/>
            <person name="Higuchi S."/>
            <person name="Fujiwara T."/>
            <person name="Onuma R."/>
            <person name="Era A."/>
            <person name="Ohbayashi R."/>
            <person name="Uzuka A."/>
            <person name="Nozaki H."/>
            <person name="Yoshikawa H."/>
            <person name="Miyagishima S.Y."/>
        </authorList>
    </citation>
    <scope>NUCLEOTIDE SEQUENCE [LARGE SCALE GENOMIC DNA]</scope>
    <source>
        <strain evidence="7 8">NIES-2499</strain>
    </source>
</reference>
<dbReference type="FunFam" id="3.40.640.10:FF:000013">
    <property type="entry name" value="4-aminobutyrate aminotransferase"/>
    <property type="match status" value="1"/>
</dbReference>
<dbReference type="PIRSF" id="PIRSF000521">
    <property type="entry name" value="Transaminase_4ab_Lys_Orn"/>
    <property type="match status" value="1"/>
</dbReference>
<dbReference type="Proteomes" id="UP000232323">
    <property type="component" value="Unassembled WGS sequence"/>
</dbReference>
<dbReference type="EMBL" id="BEGY01000043">
    <property type="protein sequence ID" value="GAX79506.1"/>
    <property type="molecule type" value="Genomic_DNA"/>
</dbReference>
<evidence type="ECO:0000256" key="6">
    <source>
        <dbReference type="RuleBase" id="RU003560"/>
    </source>
</evidence>
<dbReference type="PANTHER" id="PTHR11986:SF79">
    <property type="entry name" value="ACETYLORNITHINE AMINOTRANSFERASE, MITOCHONDRIAL"/>
    <property type="match status" value="1"/>
</dbReference>
<evidence type="ECO:0008006" key="9">
    <source>
        <dbReference type="Google" id="ProtNLM"/>
    </source>
</evidence>
<dbReference type="PANTHER" id="PTHR11986">
    <property type="entry name" value="AMINOTRANSFERASE CLASS III"/>
    <property type="match status" value="1"/>
</dbReference>
<dbReference type="OrthoDB" id="5419315at2759"/>
<dbReference type="CDD" id="cd00610">
    <property type="entry name" value="OAT_like"/>
    <property type="match status" value="1"/>
</dbReference>
<evidence type="ECO:0000256" key="4">
    <source>
        <dbReference type="ARBA" id="ARBA00022679"/>
    </source>
</evidence>
<dbReference type="GO" id="GO:0030170">
    <property type="term" value="F:pyridoxal phosphate binding"/>
    <property type="evidence" value="ECO:0007669"/>
    <property type="project" value="InterPro"/>
</dbReference>
<dbReference type="InterPro" id="IPR015424">
    <property type="entry name" value="PyrdxlP-dep_Trfase"/>
</dbReference>
<dbReference type="InterPro" id="IPR049704">
    <property type="entry name" value="Aminotrans_3_PPA_site"/>
</dbReference>
<proteinExistence type="inferred from homology"/>
<dbReference type="InterPro" id="IPR015422">
    <property type="entry name" value="PyrdxlP-dep_Trfase_small"/>
</dbReference>
<evidence type="ECO:0000256" key="2">
    <source>
        <dbReference type="ARBA" id="ARBA00008954"/>
    </source>
</evidence>
<dbReference type="InterPro" id="IPR015421">
    <property type="entry name" value="PyrdxlP-dep_Trfase_major"/>
</dbReference>
<dbReference type="InterPro" id="IPR005814">
    <property type="entry name" value="Aminotrans_3"/>
</dbReference>
<keyword evidence="8" id="KW-1185">Reference proteome</keyword>
<dbReference type="PROSITE" id="PS00600">
    <property type="entry name" value="AA_TRANSFER_CLASS_3"/>
    <property type="match status" value="1"/>
</dbReference>
<evidence type="ECO:0000256" key="3">
    <source>
        <dbReference type="ARBA" id="ARBA00022576"/>
    </source>
</evidence>
<evidence type="ECO:0000313" key="7">
    <source>
        <dbReference type="EMBL" id="GAX79506.1"/>
    </source>
</evidence>
<dbReference type="Pfam" id="PF00202">
    <property type="entry name" value="Aminotran_3"/>
    <property type="match status" value="1"/>
</dbReference>
<dbReference type="GO" id="GO:0008483">
    <property type="term" value="F:transaminase activity"/>
    <property type="evidence" value="ECO:0007669"/>
    <property type="project" value="UniProtKB-KW"/>
</dbReference>
<evidence type="ECO:0000256" key="1">
    <source>
        <dbReference type="ARBA" id="ARBA00001933"/>
    </source>
</evidence>
<organism evidence="7 8">
    <name type="scientific">Chlamydomonas eustigma</name>
    <dbReference type="NCBI Taxonomy" id="1157962"/>
    <lineage>
        <taxon>Eukaryota</taxon>
        <taxon>Viridiplantae</taxon>
        <taxon>Chlorophyta</taxon>
        <taxon>core chlorophytes</taxon>
        <taxon>Chlorophyceae</taxon>
        <taxon>CS clade</taxon>
        <taxon>Chlamydomonadales</taxon>
        <taxon>Chlamydomonadaceae</taxon>
        <taxon>Chlamydomonas</taxon>
    </lineage>
</organism>
<keyword evidence="3" id="KW-0032">Aminotransferase</keyword>
<evidence type="ECO:0000313" key="8">
    <source>
        <dbReference type="Proteomes" id="UP000232323"/>
    </source>
</evidence>
<comment type="caution">
    <text evidence="7">The sequence shown here is derived from an EMBL/GenBank/DDBJ whole genome shotgun (WGS) entry which is preliminary data.</text>
</comment>
<comment type="cofactor">
    <cofactor evidence="1">
        <name>pyridoxal 5'-phosphate</name>
        <dbReference type="ChEBI" id="CHEBI:597326"/>
    </cofactor>
</comment>
<comment type="similarity">
    <text evidence="2 6">Belongs to the class-III pyridoxal-phosphate-dependent aminotransferase family.</text>
</comment>
<sequence>MSSSSKSVAQALSKFYTQSPAAVSKLNDFIAKRGEGSWVWTTEGRKLLDMTSGIGVTSTGHCHPTVVKAVQEQAATIVHAQQNIFGSHEKAVELYDKFSNGVMPSHLSRYFLCNSGAEAVDNAIKIVRSCTGRQNIIAFDGGYHGRTIGSMSLTTSKTVYRQGFGPLMPGVFVAPYPNCLHCKTQAEWKRAGYHIQPSYPPFDAPDCRKCCGSPAEALEWMLLMQTAPMDTAAVILEPVLGEGGFLSPPPGFMKNLRAICDKHGIMVIADEVQSGAARTGKWWGHQQFDDGGMRPDLMIFAKGMASGYPFAGVAARADAFEKMAPGTMGGTYGGNAVACAAAVATIEVIEKEGLLRNAHERGIQLTQGILDLANRHPTIIDVRGRGLMVGVEFGSKDGGLVAPKGIATAVAKACIKHDMLLMTAGARECVRFLPSLNISAAEVDIALKLFGQALDEVVGK</sequence>
<keyword evidence="4" id="KW-0808">Transferase</keyword>
<keyword evidence="5 6" id="KW-0663">Pyridoxal phosphate</keyword>
<dbReference type="AlphaFoldDB" id="A0A250X8W2"/>
<dbReference type="GO" id="GO:0042802">
    <property type="term" value="F:identical protein binding"/>
    <property type="evidence" value="ECO:0007669"/>
    <property type="project" value="TreeGrafter"/>
</dbReference>
<dbReference type="STRING" id="1157962.A0A250X8W2"/>
<dbReference type="SUPFAM" id="SSF53383">
    <property type="entry name" value="PLP-dependent transferases"/>
    <property type="match status" value="1"/>
</dbReference>
<dbReference type="Gene3D" id="3.90.1150.10">
    <property type="entry name" value="Aspartate Aminotransferase, domain 1"/>
    <property type="match status" value="1"/>
</dbReference>
<gene>
    <name evidence="7" type="ORF">CEUSTIGMA_g6947.t1</name>
</gene>